<dbReference type="OrthoDB" id="392571at2759"/>
<feature type="region of interest" description="Disordered" evidence="1">
    <location>
        <begin position="906"/>
        <end position="1005"/>
    </location>
</feature>
<dbReference type="EMBL" id="KQ001667">
    <property type="protein sequence ID" value="KJP87968.1"/>
    <property type="molecule type" value="Genomic_DNA"/>
</dbReference>
<gene>
    <name evidence="2" type="ORF">AK88_02402</name>
</gene>
<dbReference type="GO" id="GO:0000472">
    <property type="term" value="P:endonucleolytic cleavage to generate mature 5'-end of SSU-rRNA from (SSU-rRNA, 5.8S rRNA, LSU-rRNA)"/>
    <property type="evidence" value="ECO:0007669"/>
    <property type="project" value="TreeGrafter"/>
</dbReference>
<reference evidence="2 3" key="1">
    <citation type="submission" date="2014-03" db="EMBL/GenBank/DDBJ databases">
        <title>The Genome Sequence of Plasmodium fragile nilgiri.</title>
        <authorList>
            <consortium name="The Broad Institute Genomics Platform"/>
            <consortium name="The Broad Institute Genome Sequencing Center for Infectious Disease"/>
            <person name="Neafsey D."/>
            <person name="Duraisingh M."/>
            <person name="Young S.K."/>
            <person name="Zeng Q."/>
            <person name="Gargeya S."/>
            <person name="Abouelleil A."/>
            <person name="Alvarado L."/>
            <person name="Chapman S.B."/>
            <person name="Gainer-Dewar J."/>
            <person name="Goldberg J."/>
            <person name="Griggs A."/>
            <person name="Gujja S."/>
            <person name="Hansen M."/>
            <person name="Howarth C."/>
            <person name="Imamovic A."/>
            <person name="Larimer J."/>
            <person name="Pearson M."/>
            <person name="Poon T.W."/>
            <person name="Priest M."/>
            <person name="Roberts A."/>
            <person name="Saif S."/>
            <person name="Shea T."/>
            <person name="Sykes S."/>
            <person name="Wortman J."/>
            <person name="Nusbaum C."/>
            <person name="Birren B."/>
        </authorList>
    </citation>
    <scope>NUCLEOTIDE SEQUENCE [LARGE SCALE GENOMIC DNA]</scope>
    <source>
        <strain evidence="3">nilgiri</strain>
    </source>
</reference>
<proteinExistence type="predicted"/>
<evidence type="ECO:0000313" key="2">
    <source>
        <dbReference type="EMBL" id="KJP87968.1"/>
    </source>
</evidence>
<protein>
    <submittedName>
        <fullName evidence="2">Uncharacterized protein</fullName>
    </submittedName>
</protein>
<dbReference type="InterPro" id="IPR040000">
    <property type="entry name" value="NOP9"/>
</dbReference>
<dbReference type="GO" id="GO:0000480">
    <property type="term" value="P:endonucleolytic cleavage in 5'-ETS of tricistronic rRNA transcript (SSU-rRNA, 5.8S rRNA, LSU-rRNA)"/>
    <property type="evidence" value="ECO:0007669"/>
    <property type="project" value="TreeGrafter"/>
</dbReference>
<dbReference type="PANTHER" id="PTHR13102:SF0">
    <property type="entry name" value="NUCLEOLAR PROTEIN 9"/>
    <property type="match status" value="1"/>
</dbReference>
<dbReference type="GeneID" id="24267716"/>
<dbReference type="GO" id="GO:0030686">
    <property type="term" value="C:90S preribosome"/>
    <property type="evidence" value="ECO:0007669"/>
    <property type="project" value="TreeGrafter"/>
</dbReference>
<keyword evidence="3" id="KW-1185">Reference proteome</keyword>
<dbReference type="PANTHER" id="PTHR13102">
    <property type="entry name" value="NUCLEOLAR PROTEIN 9"/>
    <property type="match status" value="1"/>
</dbReference>
<feature type="region of interest" description="Disordered" evidence="1">
    <location>
        <begin position="744"/>
        <end position="766"/>
    </location>
</feature>
<feature type="compositionally biased region" description="Basic and acidic residues" evidence="1">
    <location>
        <begin position="944"/>
        <end position="953"/>
    </location>
</feature>
<dbReference type="VEuPathDB" id="PlasmoDB:AK88_02402"/>
<feature type="compositionally biased region" description="Acidic residues" evidence="1">
    <location>
        <begin position="909"/>
        <end position="922"/>
    </location>
</feature>
<name>A0A0D9QLZ2_PLAFR</name>
<dbReference type="Proteomes" id="UP000054561">
    <property type="component" value="Unassembled WGS sequence"/>
</dbReference>
<dbReference type="InterPro" id="IPR016024">
    <property type="entry name" value="ARM-type_fold"/>
</dbReference>
<sequence length="1005" mass="114943">MNGFRANTNRHKWKYCNKGNGTQNGNKGRFDRKRDMIYKKNEEKNVEEIVDYLINISYILNEKYEKYFVHELKEDNLKKGNKCFGAINLNYSYDVEDDICILIKIKDEIKGSEKELADQRKCSKIMEKLIYYCFFLLKYNEKDDQDGSNGKMSMQCIEIYNHFLQVICSDYIKLALSSYASHFVQTVICVYSFFRRVEEMYVEELKKRNKGYQPLGVYFKEICNVTTEKVFTLMLNKSGTHVLRSFLYSLGGYLNINISNISFRKSKVRGTSTRTELKYLDKGQSKGATGAGGDDLFYEYVDIIVQKVTEEIANPKVSLPMKNLLYQYVFYDQDAGSNGANGVNYVNSLNGGKGSTVRNGDTHGDKQGAREEQSLGDAKYIMESQSQHFIPPLLYHTYAVPALGTLFELLKEKNVECDKLVREVFLIEKTKKYFINKTRENCKCHEESPLKQMLNILIKMDGPSIMIEKLLKMNTEPIFYVFNIYILKNINSLVCDNAYSSLVIFNYLTLENITEEMFDLLMKNVDIDLIIRRKKFNVLRRLFDLSQCYQRNCKFLLNALLRWLRVVGPVIANSGKIDHGSNGPSGNGVTEAAPVGAVGDGKFLWICILCMRSYQELHPVLRDVFREQKKKGPGEEEGESDNNGENANLNNYNFYDYIKVDTNGYYILTHILSFPKESITPVINSFKQFCNFLKIVNGNVASQKDVEKYNNFFETFGGTHAGRETREEAGDGDVGNGVAVEGGRQIPPEHARTGSNNFPPPKRDGTKVKPFIRKNADLRGNILLYFSCDKNLSVLCEKIAHTFNLINAKYLRNFILLFKSEYKRIASHYVGAHTIVTFFKLGSDEVKKKILDALVEEDINMFNGYIRNFMKLKEYKKTKTISTNSKKYLKAKEMFQDILATAREKEGAVPEEEGVEDAEEEHVEQSHEDNEVATSDEAGSLHSTDVENGKTDAKGPAASADMPGGDEDYMNLITDFIKNSKKKSRKRKKEKEKIEQVLGKKAKGT</sequence>
<dbReference type="GO" id="GO:0000056">
    <property type="term" value="P:ribosomal small subunit export from nucleus"/>
    <property type="evidence" value="ECO:0007669"/>
    <property type="project" value="TreeGrafter"/>
</dbReference>
<evidence type="ECO:0000313" key="3">
    <source>
        <dbReference type="Proteomes" id="UP000054561"/>
    </source>
</evidence>
<evidence type="ECO:0000256" key="1">
    <source>
        <dbReference type="SAM" id="MobiDB-lite"/>
    </source>
</evidence>
<dbReference type="GO" id="GO:0005730">
    <property type="term" value="C:nucleolus"/>
    <property type="evidence" value="ECO:0007669"/>
    <property type="project" value="TreeGrafter"/>
</dbReference>
<dbReference type="GO" id="GO:0000447">
    <property type="term" value="P:endonucleolytic cleavage in ITS1 to separate SSU-rRNA from 5.8S rRNA and LSU-rRNA from tricistronic rRNA transcript (SSU-rRNA, 5.8S rRNA, LSU-rRNA)"/>
    <property type="evidence" value="ECO:0007669"/>
    <property type="project" value="TreeGrafter"/>
</dbReference>
<organism evidence="2 3">
    <name type="scientific">Plasmodium fragile</name>
    <dbReference type="NCBI Taxonomy" id="5857"/>
    <lineage>
        <taxon>Eukaryota</taxon>
        <taxon>Sar</taxon>
        <taxon>Alveolata</taxon>
        <taxon>Apicomplexa</taxon>
        <taxon>Aconoidasida</taxon>
        <taxon>Haemosporida</taxon>
        <taxon>Plasmodiidae</taxon>
        <taxon>Plasmodium</taxon>
        <taxon>Plasmodium (Plasmodium)</taxon>
    </lineage>
</organism>
<dbReference type="RefSeq" id="XP_012335456.1">
    <property type="nucleotide sequence ID" value="XM_012480033.1"/>
</dbReference>
<accession>A0A0D9QLZ2</accession>
<dbReference type="AlphaFoldDB" id="A0A0D9QLZ2"/>
<dbReference type="OMA" id="CEKIAHT"/>
<dbReference type="SUPFAM" id="SSF48371">
    <property type="entry name" value="ARM repeat"/>
    <property type="match status" value="1"/>
</dbReference>
<dbReference type="GO" id="GO:0003723">
    <property type="term" value="F:RNA binding"/>
    <property type="evidence" value="ECO:0007669"/>
    <property type="project" value="InterPro"/>
</dbReference>
<dbReference type="GO" id="GO:0030688">
    <property type="term" value="C:preribosome, small subunit precursor"/>
    <property type="evidence" value="ECO:0007669"/>
    <property type="project" value="TreeGrafter"/>
</dbReference>
<feature type="compositionally biased region" description="Basic residues" evidence="1">
    <location>
        <begin position="979"/>
        <end position="990"/>
    </location>
</feature>